<comment type="caution">
    <text evidence="2">The sequence shown here is derived from an EMBL/GenBank/DDBJ whole genome shotgun (WGS) entry which is preliminary data.</text>
</comment>
<sequence length="738" mass="79488">MEVRIDSDGPAPPGDLYVSMRIGDVQKQSRFLSSRTYRFPDPADGKGAFGRIEVFKRVGHATVSFDSLTGEPQDVEVQCDLPQFETLRMKLAVKSSSQAAEEAAPAVKKGRMKARLDSAHRYLADHHLEEILADAMREVIHEKPSDPHKFLSDQIMKHGRGRNEQTFLPQLGGRVPAAEAKDEMPAKRQVSVHSPRPSEPDELPAKRPMTAEKLPPLGGRAPANPVQLEGVSEVEDLRLQARRMLIASATDGTLERALTQGKAKADEGSSVDQLRQQAREALLKSANDGSLAAALAGGAPKASQGPSVDELRQQAREALLKSATNGSLMAALAGGKSKGSEKSVDELRRQAREALLTSAFDGRLASVLAAGTPKASASLEEMRLQAQEALLKSASDGSLRTMLAAATQAAPCAPGIQELRLEARAALMKSATDGSLRAVLASGALKGPPQDSIVELRREASTALMRAAQDGSLLTLLSAGKAQTPALSEFKYQPSVGSWLLKKPPQVERPWYYRKIEAVSEDEKVFLEFQSVIAQKDAEIDHLKASLRLSSSGQLSLPTSPAKSQAPPPPPAARHEQPAAGEAKAAKSAPSKAAGTGDFRCLDASALQNLYSKFPPVQRPAKAPEVVQAAEFQLRPSVGTWLSGSPETQEEEPAVKAAPKAVAPEVRKPWNQCASVGSWLMLRPEEDFSERPGSVNILSRTHEQMFIMQPEELVLGFEKAIHRKDEEIHKLKEKLGAA</sequence>
<dbReference type="AlphaFoldDB" id="A0A813FEM1"/>
<dbReference type="Proteomes" id="UP000654075">
    <property type="component" value="Unassembled WGS sequence"/>
</dbReference>
<gene>
    <name evidence="2" type="ORF">PGLA1383_LOCUS30439</name>
</gene>
<evidence type="ECO:0000313" key="2">
    <source>
        <dbReference type="EMBL" id="CAE8612649.1"/>
    </source>
</evidence>
<feature type="region of interest" description="Disordered" evidence="1">
    <location>
        <begin position="551"/>
        <end position="595"/>
    </location>
</feature>
<keyword evidence="3" id="KW-1185">Reference proteome</keyword>
<proteinExistence type="predicted"/>
<dbReference type="CDD" id="cd22961">
    <property type="entry name" value="DD_TEX55-like"/>
    <property type="match status" value="1"/>
</dbReference>
<feature type="compositionally biased region" description="Low complexity" evidence="1">
    <location>
        <begin position="551"/>
        <end position="565"/>
    </location>
</feature>
<feature type="region of interest" description="Disordered" evidence="1">
    <location>
        <begin position="175"/>
        <end position="227"/>
    </location>
</feature>
<dbReference type="OrthoDB" id="433698at2759"/>
<evidence type="ECO:0000256" key="1">
    <source>
        <dbReference type="SAM" id="MobiDB-lite"/>
    </source>
</evidence>
<name>A0A813FEM1_POLGL</name>
<protein>
    <submittedName>
        <fullName evidence="2">Uncharacterized protein</fullName>
    </submittedName>
</protein>
<feature type="compositionally biased region" description="Low complexity" evidence="1">
    <location>
        <begin position="578"/>
        <end position="595"/>
    </location>
</feature>
<dbReference type="EMBL" id="CAJNNV010025141">
    <property type="protein sequence ID" value="CAE8612649.1"/>
    <property type="molecule type" value="Genomic_DNA"/>
</dbReference>
<organism evidence="2 3">
    <name type="scientific">Polarella glacialis</name>
    <name type="common">Dinoflagellate</name>
    <dbReference type="NCBI Taxonomy" id="89957"/>
    <lineage>
        <taxon>Eukaryota</taxon>
        <taxon>Sar</taxon>
        <taxon>Alveolata</taxon>
        <taxon>Dinophyceae</taxon>
        <taxon>Suessiales</taxon>
        <taxon>Suessiaceae</taxon>
        <taxon>Polarella</taxon>
    </lineage>
</organism>
<dbReference type="SUPFAM" id="SSF47391">
    <property type="entry name" value="Dimerization-anchoring domain of cAMP-dependent PK regulatory subunit"/>
    <property type="match status" value="1"/>
</dbReference>
<reference evidence="2" key="1">
    <citation type="submission" date="2021-02" db="EMBL/GenBank/DDBJ databases">
        <authorList>
            <person name="Dougan E. K."/>
            <person name="Rhodes N."/>
            <person name="Thang M."/>
            <person name="Chan C."/>
        </authorList>
    </citation>
    <scope>NUCLEOTIDE SEQUENCE</scope>
</reference>
<feature type="compositionally biased region" description="Basic and acidic residues" evidence="1">
    <location>
        <begin position="196"/>
        <end position="205"/>
    </location>
</feature>
<accession>A0A813FEM1</accession>
<evidence type="ECO:0000313" key="3">
    <source>
        <dbReference type="Proteomes" id="UP000654075"/>
    </source>
</evidence>